<dbReference type="SUPFAM" id="SSF51306">
    <property type="entry name" value="LexA/Signal peptidase"/>
    <property type="match status" value="1"/>
</dbReference>
<evidence type="ECO:0000259" key="1">
    <source>
        <dbReference type="Pfam" id="PF00717"/>
    </source>
</evidence>
<reference evidence="2" key="1">
    <citation type="submission" date="2018-06" db="EMBL/GenBank/DDBJ databases">
        <authorList>
            <person name="Zhirakovskaya E."/>
        </authorList>
    </citation>
    <scope>NUCLEOTIDE SEQUENCE</scope>
</reference>
<dbReference type="InterPro" id="IPR039418">
    <property type="entry name" value="LexA-like"/>
</dbReference>
<dbReference type="Gene3D" id="2.10.109.10">
    <property type="entry name" value="Umud Fragment, subunit A"/>
    <property type="match status" value="1"/>
</dbReference>
<proteinExistence type="predicted"/>
<dbReference type="AlphaFoldDB" id="A0A3B0Y797"/>
<protein>
    <recommendedName>
        <fullName evidence="1">Peptidase S24/S26A/S26B/S26C domain-containing protein</fullName>
    </recommendedName>
</protein>
<dbReference type="CDD" id="cd06529">
    <property type="entry name" value="S24_LexA-like"/>
    <property type="match status" value="1"/>
</dbReference>
<dbReference type="EMBL" id="UOFL01000111">
    <property type="protein sequence ID" value="VAW76638.1"/>
    <property type="molecule type" value="Genomic_DNA"/>
</dbReference>
<organism evidence="2">
    <name type="scientific">hydrothermal vent metagenome</name>
    <dbReference type="NCBI Taxonomy" id="652676"/>
    <lineage>
        <taxon>unclassified sequences</taxon>
        <taxon>metagenomes</taxon>
        <taxon>ecological metagenomes</taxon>
    </lineage>
</organism>
<dbReference type="InterPro" id="IPR015927">
    <property type="entry name" value="Peptidase_S24_S26A/B/C"/>
</dbReference>
<accession>A0A3B0Y797</accession>
<sequence length="123" mass="14084">MQKDFDKGGCEARAPYVLMVQGDIMEPEFQDGAVIIVDPALPHTHGAYVVADYEGETYFRLFELRDNQMWLVATNKKHVDIEIISQLEVRGVVTQQARSRKLGIKKARHYIKGYEESIAEKEN</sequence>
<gene>
    <name evidence="2" type="ORF">MNBD_GAMMA12-1386</name>
</gene>
<name>A0A3B0Y797_9ZZZZ</name>
<feature type="domain" description="Peptidase S24/S26A/S26B/S26C" evidence="1">
    <location>
        <begin position="12"/>
        <end position="93"/>
    </location>
</feature>
<evidence type="ECO:0000313" key="2">
    <source>
        <dbReference type="EMBL" id="VAW76638.1"/>
    </source>
</evidence>
<dbReference type="InterPro" id="IPR036286">
    <property type="entry name" value="LexA/Signal_pep-like_sf"/>
</dbReference>
<dbReference type="Pfam" id="PF00717">
    <property type="entry name" value="Peptidase_S24"/>
    <property type="match status" value="1"/>
</dbReference>